<dbReference type="OMA" id="FRLKSAC"/>
<evidence type="ECO:0000259" key="1">
    <source>
        <dbReference type="Pfam" id="PF03372"/>
    </source>
</evidence>
<organism evidence="2 3">
    <name type="scientific">Saprolegnia diclina (strain VS20)</name>
    <dbReference type="NCBI Taxonomy" id="1156394"/>
    <lineage>
        <taxon>Eukaryota</taxon>
        <taxon>Sar</taxon>
        <taxon>Stramenopiles</taxon>
        <taxon>Oomycota</taxon>
        <taxon>Saprolegniomycetes</taxon>
        <taxon>Saprolegniales</taxon>
        <taxon>Saprolegniaceae</taxon>
        <taxon>Saprolegnia</taxon>
    </lineage>
</organism>
<dbReference type="InterPro" id="IPR050410">
    <property type="entry name" value="CCR4/nocturin_mRNA_transcr"/>
</dbReference>
<proteinExistence type="predicted"/>
<keyword evidence="3" id="KW-1185">Reference proteome</keyword>
<dbReference type="GO" id="GO:0000175">
    <property type="term" value="F:3'-5'-RNA exonuclease activity"/>
    <property type="evidence" value="ECO:0007669"/>
    <property type="project" value="TreeGrafter"/>
</dbReference>
<reference evidence="2 3" key="1">
    <citation type="submission" date="2012-04" db="EMBL/GenBank/DDBJ databases">
        <title>The Genome Sequence of Saprolegnia declina VS20.</title>
        <authorList>
            <consortium name="The Broad Institute Genome Sequencing Platform"/>
            <person name="Russ C."/>
            <person name="Nusbaum C."/>
            <person name="Tyler B."/>
            <person name="van West P."/>
            <person name="Dieguez-Uribeondo J."/>
            <person name="de Bruijn I."/>
            <person name="Tripathy S."/>
            <person name="Jiang R."/>
            <person name="Young S.K."/>
            <person name="Zeng Q."/>
            <person name="Gargeya S."/>
            <person name="Fitzgerald M."/>
            <person name="Haas B."/>
            <person name="Abouelleil A."/>
            <person name="Alvarado L."/>
            <person name="Arachchi H.M."/>
            <person name="Berlin A."/>
            <person name="Chapman S.B."/>
            <person name="Goldberg J."/>
            <person name="Griggs A."/>
            <person name="Gujja S."/>
            <person name="Hansen M."/>
            <person name="Howarth C."/>
            <person name="Imamovic A."/>
            <person name="Larimer J."/>
            <person name="McCowen C."/>
            <person name="Montmayeur A."/>
            <person name="Murphy C."/>
            <person name="Neiman D."/>
            <person name="Pearson M."/>
            <person name="Priest M."/>
            <person name="Roberts A."/>
            <person name="Saif S."/>
            <person name="Shea T."/>
            <person name="Sisk P."/>
            <person name="Sykes S."/>
            <person name="Wortman J."/>
            <person name="Nusbaum C."/>
            <person name="Birren B."/>
        </authorList>
    </citation>
    <scope>NUCLEOTIDE SEQUENCE [LARGE SCALE GENOMIC DNA]</scope>
    <source>
        <strain evidence="2 3">VS20</strain>
    </source>
</reference>
<feature type="domain" description="Endonuclease/exonuclease/phosphatase" evidence="1">
    <location>
        <begin position="278"/>
        <end position="566"/>
    </location>
</feature>
<dbReference type="RefSeq" id="XP_008605742.1">
    <property type="nucleotide sequence ID" value="XM_008607520.1"/>
</dbReference>
<dbReference type="SUPFAM" id="SSF56219">
    <property type="entry name" value="DNase I-like"/>
    <property type="match status" value="1"/>
</dbReference>
<dbReference type="PANTHER" id="PTHR12121:SF37">
    <property type="entry name" value="2',5'-PHOSPHODIESTERASE 12"/>
    <property type="match status" value="1"/>
</dbReference>
<dbReference type="PANTHER" id="PTHR12121">
    <property type="entry name" value="CARBON CATABOLITE REPRESSOR PROTEIN 4"/>
    <property type="match status" value="1"/>
</dbReference>
<dbReference type="InterPro" id="IPR036691">
    <property type="entry name" value="Endo/exonu/phosph_ase_sf"/>
</dbReference>
<evidence type="ECO:0000313" key="2">
    <source>
        <dbReference type="EMBL" id="EQC40898.1"/>
    </source>
</evidence>
<dbReference type="AlphaFoldDB" id="T0S6T5"/>
<evidence type="ECO:0000313" key="3">
    <source>
        <dbReference type="Proteomes" id="UP000030762"/>
    </source>
</evidence>
<gene>
    <name evidence="2" type="ORF">SDRG_01963</name>
</gene>
<sequence>MASTGPSTSPLTAHVRYVRGSDAITLKFPLLGVERQLVRQPTEELSRILVRIDRLLHPPMTKQQFKQGKKTKLKQVHEALGKATTTIELRDRDGAPLSPTLPLGDVLPRAMTLQIQDDVYAIVLNEPALLALSVTEFDLVVGVPIVPTVELEFCTQTECQWMWTRVSSTSERTVVGAAFVYTPTSDDVGCRLEVNCIAPTGASLATTTTGNVVPTPDRSAFAARLAHPAPDTDDASAFRIMSYNILYAKYARADRAYNRMYPYAQPGILFDKYRLPLIALEMLETRADLICAQEMGHGVFHSYFLPLLRAHGFDGHYAGKAGTTPEGCAVLYNTAKWQLVEATVVGFADALKDIESTSPLQHFLSAHPQVALAVGTVPSVAQVLLLRQVHGAGIVLVANTHLFFRHDADAVRLVQTVLMTRFLEQKKADIEARDGVPVSVVITGDLNALPDAIPAQFLLRGAVGSDHRHWQEAAAFQWSAEEGSTPTPWPDTMPETLAHDLSLGSACGSPEFTHFVKNHEFTFIGTLDHILVDTETLTPTSHLPFFSLDVAGHEKSLPSSVFPSDHISLVADVRFHTSPSTLK</sequence>
<protein>
    <recommendedName>
        <fullName evidence="1">Endonuclease/exonuclease/phosphatase domain-containing protein</fullName>
    </recommendedName>
</protein>
<dbReference type="STRING" id="1156394.T0S6T5"/>
<dbReference type="GO" id="GO:0000288">
    <property type="term" value="P:nuclear-transcribed mRNA catabolic process, deadenylation-dependent decay"/>
    <property type="evidence" value="ECO:0007669"/>
    <property type="project" value="TreeGrafter"/>
</dbReference>
<name>T0S6T5_SAPDV</name>
<dbReference type="Proteomes" id="UP000030762">
    <property type="component" value="Unassembled WGS sequence"/>
</dbReference>
<dbReference type="EMBL" id="JH767135">
    <property type="protein sequence ID" value="EQC40898.1"/>
    <property type="molecule type" value="Genomic_DNA"/>
</dbReference>
<dbReference type="VEuPathDB" id="FungiDB:SDRG_01963"/>
<dbReference type="GO" id="GO:0005739">
    <property type="term" value="C:mitochondrion"/>
    <property type="evidence" value="ECO:0007669"/>
    <property type="project" value="TreeGrafter"/>
</dbReference>
<dbReference type="OrthoDB" id="412787at2759"/>
<dbReference type="InParanoid" id="T0S6T5"/>
<dbReference type="Pfam" id="PF03372">
    <property type="entry name" value="Exo_endo_phos"/>
    <property type="match status" value="1"/>
</dbReference>
<dbReference type="InterPro" id="IPR005135">
    <property type="entry name" value="Endo/exonuclease/phosphatase"/>
</dbReference>
<accession>T0S6T5</accession>
<dbReference type="Gene3D" id="3.60.10.10">
    <property type="entry name" value="Endonuclease/exonuclease/phosphatase"/>
    <property type="match status" value="1"/>
</dbReference>
<dbReference type="GeneID" id="19942690"/>
<dbReference type="eggNOG" id="KOG0620">
    <property type="taxonomic scope" value="Eukaryota"/>
</dbReference>